<evidence type="ECO:0000256" key="6">
    <source>
        <dbReference type="ARBA" id="ARBA00022692"/>
    </source>
</evidence>
<gene>
    <name evidence="10" type="ORF">SAMN02745977_01641</name>
</gene>
<dbReference type="GO" id="GO:0005886">
    <property type="term" value="C:plasma membrane"/>
    <property type="evidence" value="ECO:0007669"/>
    <property type="project" value="UniProtKB-SubCell"/>
</dbReference>
<comment type="subcellular location">
    <subcellularLocation>
        <location evidence="1">Cell membrane</location>
        <topology evidence="1">Multi-pass membrane protein</topology>
    </subcellularLocation>
</comment>
<evidence type="ECO:0000313" key="11">
    <source>
        <dbReference type="Proteomes" id="UP000199531"/>
    </source>
</evidence>
<evidence type="ECO:0000256" key="4">
    <source>
        <dbReference type="ARBA" id="ARBA00022475"/>
    </source>
</evidence>
<proteinExistence type="inferred from homology"/>
<keyword evidence="6 9" id="KW-0812">Transmembrane</keyword>
<dbReference type="Pfam" id="PF03186">
    <property type="entry name" value="CobD_Cbib"/>
    <property type="match status" value="1"/>
</dbReference>
<evidence type="ECO:0000256" key="3">
    <source>
        <dbReference type="ARBA" id="ARBA00006263"/>
    </source>
</evidence>
<dbReference type="InterPro" id="IPR004485">
    <property type="entry name" value="Cobalamin_biosynth_CobD/CbiB"/>
</dbReference>
<protein>
    <submittedName>
        <fullName evidence="10">Adenosylcobinamide-phosphate synthase</fullName>
    </submittedName>
</protein>
<dbReference type="OrthoDB" id="8533534at2"/>
<keyword evidence="11" id="KW-1185">Reference proteome</keyword>
<dbReference type="EMBL" id="FOCW01000003">
    <property type="protein sequence ID" value="SEN61075.1"/>
    <property type="molecule type" value="Genomic_DNA"/>
</dbReference>
<keyword evidence="5" id="KW-0169">Cobalamin biosynthesis</keyword>
<feature type="transmembrane region" description="Helical" evidence="9">
    <location>
        <begin position="149"/>
        <end position="172"/>
    </location>
</feature>
<comment type="similarity">
    <text evidence="3">Belongs to the CobD/CbiB family.</text>
</comment>
<accession>A0A1H8HYS7</accession>
<evidence type="ECO:0000256" key="8">
    <source>
        <dbReference type="ARBA" id="ARBA00023136"/>
    </source>
</evidence>
<keyword evidence="4" id="KW-1003">Cell membrane</keyword>
<feature type="transmembrane region" description="Helical" evidence="9">
    <location>
        <begin position="48"/>
        <end position="67"/>
    </location>
</feature>
<feature type="transmembrane region" description="Helical" evidence="9">
    <location>
        <begin position="329"/>
        <end position="350"/>
    </location>
</feature>
<evidence type="ECO:0000256" key="2">
    <source>
        <dbReference type="ARBA" id="ARBA00004953"/>
    </source>
</evidence>
<dbReference type="GO" id="GO:0009236">
    <property type="term" value="P:cobalamin biosynthetic process"/>
    <property type="evidence" value="ECO:0007669"/>
    <property type="project" value="UniProtKB-UniPathway"/>
</dbReference>
<feature type="transmembrane region" description="Helical" evidence="9">
    <location>
        <begin position="74"/>
        <end position="94"/>
    </location>
</feature>
<dbReference type="PANTHER" id="PTHR34308:SF1">
    <property type="entry name" value="COBALAMIN BIOSYNTHESIS PROTEIN CBIB"/>
    <property type="match status" value="1"/>
</dbReference>
<evidence type="ECO:0000256" key="7">
    <source>
        <dbReference type="ARBA" id="ARBA00022989"/>
    </source>
</evidence>
<reference evidence="10 11" key="1">
    <citation type="submission" date="2016-10" db="EMBL/GenBank/DDBJ databases">
        <authorList>
            <person name="de Groot N.N."/>
        </authorList>
    </citation>
    <scope>NUCLEOTIDE SEQUENCE [LARGE SCALE GENOMIC DNA]</scope>
    <source>
        <strain evidence="10 11">DSM 15123</strain>
    </source>
</reference>
<name>A0A1H8HYS7_9BURK</name>
<dbReference type="Proteomes" id="UP000199531">
    <property type="component" value="Unassembled WGS sequence"/>
</dbReference>
<dbReference type="RefSeq" id="WP_091816455.1">
    <property type="nucleotide sequence ID" value="NZ_FOCW01000003.1"/>
</dbReference>
<organism evidence="10 11">
    <name type="scientific">Brachymonas denitrificans DSM 15123</name>
    <dbReference type="NCBI Taxonomy" id="1121117"/>
    <lineage>
        <taxon>Bacteria</taxon>
        <taxon>Pseudomonadati</taxon>
        <taxon>Pseudomonadota</taxon>
        <taxon>Betaproteobacteria</taxon>
        <taxon>Burkholderiales</taxon>
        <taxon>Comamonadaceae</taxon>
        <taxon>Brachymonas</taxon>
    </lineage>
</organism>
<dbReference type="UniPathway" id="UPA00148"/>
<dbReference type="PANTHER" id="PTHR34308">
    <property type="entry name" value="COBALAMIN BIOSYNTHESIS PROTEIN CBIB"/>
    <property type="match status" value="1"/>
</dbReference>
<dbReference type="AlphaFoldDB" id="A0A1H8HYS7"/>
<comment type="pathway">
    <text evidence="2">Cofactor biosynthesis; adenosylcobalamin biosynthesis.</text>
</comment>
<dbReference type="GO" id="GO:0048472">
    <property type="term" value="F:threonine-phosphate decarboxylase activity"/>
    <property type="evidence" value="ECO:0007669"/>
    <property type="project" value="InterPro"/>
</dbReference>
<sequence length="351" mass="37747">MAFFAIVCALLIEQVYPLPLHNPVYHLYRQLADWAARNLTAGKPGQGWLAWAAAVVLPTVLVAVAYLGFESVGWLPAWLWSAAVLFVTLGFRQFSHHITGIRDALDVGDEIRARQLLAEWKSVETAHLPRSGIMRQVIEHAVLDAHRHVFGVLVAFLIGAALGLGPAGAVLFRASEYVARYWREQRKLGDGQMADTLPDQAQAAWNWINWIPARATAASFAVAGNFEQAVDNWRQAASTPGTIASTDAEAVVLASAMGAVDLPWPLALDNQQDLARLPAPAGRGPAEAADAAGGVSETGVEAYAEPEVTQAAPATITVGMQHLQLLVGLVWRAILMWGGLIALVGFTSWIS</sequence>
<evidence type="ECO:0000256" key="5">
    <source>
        <dbReference type="ARBA" id="ARBA00022573"/>
    </source>
</evidence>
<dbReference type="STRING" id="1121117.SAMN02745977_01641"/>
<keyword evidence="7 9" id="KW-1133">Transmembrane helix</keyword>
<keyword evidence="8 9" id="KW-0472">Membrane</keyword>
<evidence type="ECO:0000256" key="1">
    <source>
        <dbReference type="ARBA" id="ARBA00004651"/>
    </source>
</evidence>
<evidence type="ECO:0000256" key="9">
    <source>
        <dbReference type="SAM" id="Phobius"/>
    </source>
</evidence>
<evidence type="ECO:0000313" key="10">
    <source>
        <dbReference type="EMBL" id="SEN61075.1"/>
    </source>
</evidence>